<keyword evidence="2" id="KW-0863">Zinc-finger</keyword>
<keyword evidence="3" id="KW-1185">Reference proteome</keyword>
<dbReference type="Gene3D" id="2.60.260.40">
    <property type="entry name" value="q5lls5 like domains"/>
    <property type="match status" value="1"/>
</dbReference>
<dbReference type="OrthoDB" id="9807344at2"/>
<dbReference type="AlphaFoldDB" id="A0A3L7A2Z4"/>
<feature type="domain" description="Zinc finger CHCC-type" evidence="1">
    <location>
        <begin position="23"/>
        <end position="58"/>
    </location>
</feature>
<organism evidence="2 3">
    <name type="scientific">Xanthobacter tagetidis</name>
    <dbReference type="NCBI Taxonomy" id="60216"/>
    <lineage>
        <taxon>Bacteria</taxon>
        <taxon>Pseudomonadati</taxon>
        <taxon>Pseudomonadota</taxon>
        <taxon>Alphaproteobacteria</taxon>
        <taxon>Hyphomicrobiales</taxon>
        <taxon>Xanthobacteraceae</taxon>
        <taxon>Xanthobacter</taxon>
    </lineage>
</organism>
<dbReference type="RefSeq" id="WP_121624927.1">
    <property type="nucleotide sequence ID" value="NZ_JACIIW010000003.1"/>
</dbReference>
<dbReference type="EMBL" id="RCTF01000019">
    <property type="protein sequence ID" value="RLP74454.1"/>
    <property type="molecule type" value="Genomic_DNA"/>
</dbReference>
<comment type="caution">
    <text evidence="2">The sequence shown here is derived from an EMBL/GenBank/DDBJ whole genome shotgun (WGS) entry which is preliminary data.</text>
</comment>
<name>A0A3L7A2Z4_9HYPH</name>
<gene>
    <name evidence="2" type="ORF">D9R14_19035</name>
</gene>
<evidence type="ECO:0000259" key="1">
    <source>
        <dbReference type="Pfam" id="PF10276"/>
    </source>
</evidence>
<evidence type="ECO:0000313" key="2">
    <source>
        <dbReference type="EMBL" id="RLP74454.1"/>
    </source>
</evidence>
<reference evidence="2 3" key="1">
    <citation type="submission" date="2018-10" db="EMBL/GenBank/DDBJ databases">
        <title>Xanthobacter tagetidis genome sequencing and assembly.</title>
        <authorList>
            <person name="Maclea K.S."/>
            <person name="Goen A.E."/>
            <person name="Fatima S.A."/>
        </authorList>
    </citation>
    <scope>NUCLEOTIDE SEQUENCE [LARGE SCALE GENOMIC DNA]</scope>
    <source>
        <strain evidence="2 3">ATCC 700314</strain>
    </source>
</reference>
<keyword evidence="2" id="KW-0862">Zinc</keyword>
<proteinExistence type="predicted"/>
<dbReference type="Pfam" id="PF10276">
    <property type="entry name" value="zf-CHCC"/>
    <property type="match status" value="1"/>
</dbReference>
<sequence>MAHADIPHFCNDLGVTVIEVGSKEFMCIGAKPPFDHPHIYCDLGDDTEIVCPYCSTLYRYNAALAAGEAKPEGCVWHGADAPSAAA</sequence>
<accession>A0A3L7A2Z4</accession>
<keyword evidence="2" id="KW-0479">Metal-binding</keyword>
<evidence type="ECO:0000313" key="3">
    <source>
        <dbReference type="Proteomes" id="UP000269692"/>
    </source>
</evidence>
<dbReference type="GO" id="GO:0008270">
    <property type="term" value="F:zinc ion binding"/>
    <property type="evidence" value="ECO:0007669"/>
    <property type="project" value="UniProtKB-KW"/>
</dbReference>
<protein>
    <submittedName>
        <fullName evidence="2">Zinc-finger domain-containing protein</fullName>
    </submittedName>
</protein>
<dbReference type="Proteomes" id="UP000269692">
    <property type="component" value="Unassembled WGS sequence"/>
</dbReference>
<dbReference type="InterPro" id="IPR019401">
    <property type="entry name" value="Znf_CHCC"/>
</dbReference>